<dbReference type="PROSITE" id="PS51379">
    <property type="entry name" value="4FE4S_FER_2"/>
    <property type="match status" value="1"/>
</dbReference>
<dbReference type="SUPFAM" id="SSF46548">
    <property type="entry name" value="alpha-helical ferredoxin"/>
    <property type="match status" value="1"/>
</dbReference>
<dbReference type="Proteomes" id="UP001343724">
    <property type="component" value="Unassembled WGS sequence"/>
</dbReference>
<organism evidence="5 6">
    <name type="scientific">Adlercreutzia shanghongiae</name>
    <dbReference type="NCBI Taxonomy" id="3111773"/>
    <lineage>
        <taxon>Bacteria</taxon>
        <taxon>Bacillati</taxon>
        <taxon>Actinomycetota</taxon>
        <taxon>Coriobacteriia</taxon>
        <taxon>Eggerthellales</taxon>
        <taxon>Eggerthellaceae</taxon>
        <taxon>Adlercreutzia</taxon>
    </lineage>
</organism>
<evidence type="ECO:0000259" key="4">
    <source>
        <dbReference type="PROSITE" id="PS51379"/>
    </source>
</evidence>
<name>A0ABU6IYF0_9ACTN</name>
<protein>
    <submittedName>
        <fullName evidence="5">4Fe-4S dicluster domain-containing protein</fullName>
    </submittedName>
</protein>
<reference evidence="5 6" key="1">
    <citation type="submission" date="2024-01" db="EMBL/GenBank/DDBJ databases">
        <title>novel species in genus Adlercreutzia.</title>
        <authorList>
            <person name="Liu X."/>
        </authorList>
    </citation>
    <scope>NUCLEOTIDE SEQUENCE [LARGE SCALE GENOMIC DNA]</scope>
    <source>
        <strain evidence="5 6">R22</strain>
    </source>
</reference>
<evidence type="ECO:0000313" key="6">
    <source>
        <dbReference type="Proteomes" id="UP001343724"/>
    </source>
</evidence>
<proteinExistence type="predicted"/>
<evidence type="ECO:0000256" key="3">
    <source>
        <dbReference type="ARBA" id="ARBA00023014"/>
    </source>
</evidence>
<dbReference type="EMBL" id="JAYMFH010000005">
    <property type="protein sequence ID" value="MEC4294887.1"/>
    <property type="molecule type" value="Genomic_DNA"/>
</dbReference>
<comment type="caution">
    <text evidence="5">The sequence shown here is derived from an EMBL/GenBank/DDBJ whole genome shotgun (WGS) entry which is preliminary data.</text>
</comment>
<evidence type="ECO:0000256" key="2">
    <source>
        <dbReference type="ARBA" id="ARBA00023004"/>
    </source>
</evidence>
<dbReference type="RefSeq" id="WP_326454608.1">
    <property type="nucleotide sequence ID" value="NZ_JAYMFH010000005.1"/>
</dbReference>
<evidence type="ECO:0000256" key="1">
    <source>
        <dbReference type="ARBA" id="ARBA00022723"/>
    </source>
</evidence>
<keyword evidence="2" id="KW-0408">Iron</keyword>
<gene>
    <name evidence="5" type="ORF">VJ920_06165</name>
</gene>
<feature type="domain" description="4Fe-4S ferredoxin-type" evidence="4">
    <location>
        <begin position="55"/>
        <end position="84"/>
    </location>
</feature>
<evidence type="ECO:0000313" key="5">
    <source>
        <dbReference type="EMBL" id="MEC4294887.1"/>
    </source>
</evidence>
<dbReference type="InterPro" id="IPR017900">
    <property type="entry name" value="4Fe4S_Fe_S_CS"/>
</dbReference>
<keyword evidence="6" id="KW-1185">Reference proteome</keyword>
<keyword evidence="1" id="KW-0479">Metal-binding</keyword>
<accession>A0ABU6IYF0</accession>
<dbReference type="Pfam" id="PF13534">
    <property type="entry name" value="Fer4_17"/>
    <property type="match status" value="1"/>
</dbReference>
<dbReference type="PROSITE" id="PS00198">
    <property type="entry name" value="4FE4S_FER_1"/>
    <property type="match status" value="1"/>
</dbReference>
<dbReference type="InterPro" id="IPR017896">
    <property type="entry name" value="4Fe4S_Fe-S-bd"/>
</dbReference>
<sequence length="93" mass="10131">MKTFAGGQFAPPEAEGVCVYRNHCQPCPEGIAIGLANKYYDLARLGGAMAADHYRTLERHASDCIHCGHCNRRCPFGVNQSAHMSEIATCFGE</sequence>
<keyword evidence="3" id="KW-0411">Iron-sulfur</keyword>